<dbReference type="PANTHER" id="PTHR43884:SF20">
    <property type="entry name" value="ACYL-COA DEHYDROGENASE FADE28"/>
    <property type="match status" value="1"/>
</dbReference>
<dbReference type="Gene3D" id="2.40.110.10">
    <property type="entry name" value="Butyryl-CoA Dehydrogenase, subunit A, domain 2"/>
    <property type="match status" value="1"/>
</dbReference>
<comment type="similarity">
    <text evidence="2">Belongs to the acyl-CoA dehydrogenase family.</text>
</comment>
<name>A0A8J3LXR6_9ACTN</name>
<dbReference type="PANTHER" id="PTHR43884">
    <property type="entry name" value="ACYL-COA DEHYDROGENASE"/>
    <property type="match status" value="1"/>
</dbReference>
<dbReference type="Gene3D" id="1.10.540.10">
    <property type="entry name" value="Acyl-CoA dehydrogenase/oxidase, N-terminal domain"/>
    <property type="match status" value="1"/>
</dbReference>
<evidence type="ECO:0000259" key="7">
    <source>
        <dbReference type="Pfam" id="PF02771"/>
    </source>
</evidence>
<feature type="domain" description="Acyl-CoA dehydrogenase/oxidase N-terminal" evidence="7">
    <location>
        <begin position="12"/>
        <end position="108"/>
    </location>
</feature>
<dbReference type="SUPFAM" id="SSF56645">
    <property type="entry name" value="Acyl-CoA dehydrogenase NM domain-like"/>
    <property type="match status" value="1"/>
</dbReference>
<evidence type="ECO:0000313" key="9">
    <source>
        <dbReference type="Proteomes" id="UP000630097"/>
    </source>
</evidence>
<evidence type="ECO:0000259" key="6">
    <source>
        <dbReference type="Pfam" id="PF00441"/>
    </source>
</evidence>
<dbReference type="InterPro" id="IPR009100">
    <property type="entry name" value="AcylCoA_DH/oxidase_NM_dom_sf"/>
</dbReference>
<evidence type="ECO:0000256" key="3">
    <source>
        <dbReference type="ARBA" id="ARBA00022630"/>
    </source>
</evidence>
<dbReference type="Pfam" id="PF02771">
    <property type="entry name" value="Acyl-CoA_dh_N"/>
    <property type="match status" value="1"/>
</dbReference>
<dbReference type="AlphaFoldDB" id="A0A8J3LXR6"/>
<organism evidence="8 9">
    <name type="scientific">Planotetraspora kaengkrachanensis</name>
    <dbReference type="NCBI Taxonomy" id="575193"/>
    <lineage>
        <taxon>Bacteria</taxon>
        <taxon>Bacillati</taxon>
        <taxon>Actinomycetota</taxon>
        <taxon>Actinomycetes</taxon>
        <taxon>Streptosporangiales</taxon>
        <taxon>Streptosporangiaceae</taxon>
        <taxon>Planotetraspora</taxon>
    </lineage>
</organism>
<dbReference type="InterPro" id="IPR036250">
    <property type="entry name" value="AcylCo_DH-like_C"/>
</dbReference>
<evidence type="ECO:0000313" key="8">
    <source>
        <dbReference type="EMBL" id="GIG78665.1"/>
    </source>
</evidence>
<dbReference type="InterPro" id="IPR046373">
    <property type="entry name" value="Acyl-CoA_Oxase/DH_mid-dom_sf"/>
</dbReference>
<comment type="caution">
    <text evidence="8">The sequence shown here is derived from an EMBL/GenBank/DDBJ whole genome shotgun (WGS) entry which is preliminary data.</text>
</comment>
<dbReference type="EMBL" id="BONV01000005">
    <property type="protein sequence ID" value="GIG78665.1"/>
    <property type="molecule type" value="Genomic_DNA"/>
</dbReference>
<accession>A0A8J3LXR6</accession>
<gene>
    <name evidence="8" type="ORF">Pka01_17920</name>
</gene>
<evidence type="ECO:0000256" key="4">
    <source>
        <dbReference type="ARBA" id="ARBA00022827"/>
    </source>
</evidence>
<evidence type="ECO:0000256" key="5">
    <source>
        <dbReference type="ARBA" id="ARBA00023002"/>
    </source>
</evidence>
<keyword evidence="5" id="KW-0560">Oxidoreductase</keyword>
<dbReference type="InterPro" id="IPR009075">
    <property type="entry name" value="AcylCo_DH/oxidase_C"/>
</dbReference>
<keyword evidence="3" id="KW-0285">Flavoprotein</keyword>
<dbReference type="Pfam" id="PF00441">
    <property type="entry name" value="Acyl-CoA_dh_1"/>
    <property type="match status" value="1"/>
</dbReference>
<keyword evidence="4" id="KW-0274">FAD</keyword>
<dbReference type="GO" id="GO:0003995">
    <property type="term" value="F:acyl-CoA dehydrogenase activity"/>
    <property type="evidence" value="ECO:0007669"/>
    <property type="project" value="TreeGrafter"/>
</dbReference>
<sequence length="366" mass="37418">MTDADLLYGDVEEELRASVRRLLAQRVSPAVLAAAYDEPAGLSALWRGLARDLGVAALLIPEELGGVGATAREAAVVAEEIGRAVAPVPFLTSSVIATVALLEAGDHETLAVLAAGEATAALALGFGAAAPPVAATVKATPAGLSGHVATVADAGTATVLVVPAEGADGLELHTVTAPGPGTTVTPVPSLDMTRPVADVAFDGAPSRRIDRGDARGAVAEALRAGAVLLASEQIGVASRCFEMTLDYVRQRYQFGRSIGSFQAVKHRLADLWVEVGQAGAAARYAADTHARRDPDVAVAAAVAQSYCGTVAVHAAEECVQLHGGIGMTWEHPAHLYLKRAKADQLALGTPYEARSALAALVGLPRA</sequence>
<comment type="cofactor">
    <cofactor evidence="1">
        <name>FAD</name>
        <dbReference type="ChEBI" id="CHEBI:57692"/>
    </cofactor>
</comment>
<dbReference type="InterPro" id="IPR013786">
    <property type="entry name" value="AcylCoA_DH/ox_N"/>
</dbReference>
<keyword evidence="9" id="KW-1185">Reference proteome</keyword>
<dbReference type="InterPro" id="IPR037069">
    <property type="entry name" value="AcylCoA_DH/ox_N_sf"/>
</dbReference>
<dbReference type="GO" id="GO:0050660">
    <property type="term" value="F:flavin adenine dinucleotide binding"/>
    <property type="evidence" value="ECO:0007669"/>
    <property type="project" value="InterPro"/>
</dbReference>
<dbReference type="RefSeq" id="WP_203882145.1">
    <property type="nucleotide sequence ID" value="NZ_BAABHH010000007.1"/>
</dbReference>
<proteinExistence type="inferred from homology"/>
<feature type="domain" description="Acyl-CoA dehydrogenase/oxidase C-terminal" evidence="6">
    <location>
        <begin position="218"/>
        <end position="349"/>
    </location>
</feature>
<dbReference type="SUPFAM" id="SSF47203">
    <property type="entry name" value="Acyl-CoA dehydrogenase C-terminal domain-like"/>
    <property type="match status" value="1"/>
</dbReference>
<evidence type="ECO:0000256" key="1">
    <source>
        <dbReference type="ARBA" id="ARBA00001974"/>
    </source>
</evidence>
<protein>
    <submittedName>
        <fullName evidence="8">Acyl-CoA dehydrogenase</fullName>
    </submittedName>
</protein>
<reference evidence="8 9" key="1">
    <citation type="submission" date="2021-01" db="EMBL/GenBank/DDBJ databases">
        <title>Whole genome shotgun sequence of Planotetraspora kaengkrachanensis NBRC 104272.</title>
        <authorList>
            <person name="Komaki H."/>
            <person name="Tamura T."/>
        </authorList>
    </citation>
    <scope>NUCLEOTIDE SEQUENCE [LARGE SCALE GENOMIC DNA]</scope>
    <source>
        <strain evidence="8 9">NBRC 104272</strain>
    </source>
</reference>
<dbReference type="Gene3D" id="1.20.140.10">
    <property type="entry name" value="Butyryl-CoA Dehydrogenase, subunit A, domain 3"/>
    <property type="match status" value="1"/>
</dbReference>
<dbReference type="Proteomes" id="UP000630097">
    <property type="component" value="Unassembled WGS sequence"/>
</dbReference>
<evidence type="ECO:0000256" key="2">
    <source>
        <dbReference type="ARBA" id="ARBA00009347"/>
    </source>
</evidence>